<dbReference type="Proteomes" id="UP000324222">
    <property type="component" value="Unassembled WGS sequence"/>
</dbReference>
<dbReference type="EMBL" id="VSRR010108221">
    <property type="protein sequence ID" value="MPC97003.1"/>
    <property type="molecule type" value="Genomic_DNA"/>
</dbReference>
<keyword evidence="2" id="KW-1185">Reference proteome</keyword>
<organism evidence="1 2">
    <name type="scientific">Portunus trituberculatus</name>
    <name type="common">Swimming crab</name>
    <name type="synonym">Neptunus trituberculatus</name>
    <dbReference type="NCBI Taxonomy" id="210409"/>
    <lineage>
        <taxon>Eukaryota</taxon>
        <taxon>Metazoa</taxon>
        <taxon>Ecdysozoa</taxon>
        <taxon>Arthropoda</taxon>
        <taxon>Crustacea</taxon>
        <taxon>Multicrustacea</taxon>
        <taxon>Malacostraca</taxon>
        <taxon>Eumalacostraca</taxon>
        <taxon>Eucarida</taxon>
        <taxon>Decapoda</taxon>
        <taxon>Pleocyemata</taxon>
        <taxon>Brachyura</taxon>
        <taxon>Eubrachyura</taxon>
        <taxon>Portunoidea</taxon>
        <taxon>Portunidae</taxon>
        <taxon>Portuninae</taxon>
        <taxon>Portunus</taxon>
    </lineage>
</organism>
<sequence>MKKTLPLIKLSHKADSFYRFNVKSVLKIPTSSALSPSSLAEDEECGSLYKELEPVEKKTPPMLNLVFPFLSLALGWLG</sequence>
<gene>
    <name evidence="1" type="ORF">E2C01_092290</name>
</gene>
<reference evidence="1 2" key="1">
    <citation type="submission" date="2019-05" db="EMBL/GenBank/DDBJ databases">
        <title>Another draft genome of Portunus trituberculatus and its Hox gene families provides insights of decapod evolution.</title>
        <authorList>
            <person name="Jeong J.-H."/>
            <person name="Song I."/>
            <person name="Kim S."/>
            <person name="Choi T."/>
            <person name="Kim D."/>
            <person name="Ryu S."/>
            <person name="Kim W."/>
        </authorList>
    </citation>
    <scope>NUCLEOTIDE SEQUENCE [LARGE SCALE GENOMIC DNA]</scope>
    <source>
        <tissue evidence="1">Muscle</tissue>
    </source>
</reference>
<evidence type="ECO:0000313" key="2">
    <source>
        <dbReference type="Proteomes" id="UP000324222"/>
    </source>
</evidence>
<dbReference type="AlphaFoldDB" id="A0A5B7JRC4"/>
<proteinExistence type="predicted"/>
<comment type="caution">
    <text evidence="1">The sequence shown here is derived from an EMBL/GenBank/DDBJ whole genome shotgun (WGS) entry which is preliminary data.</text>
</comment>
<accession>A0A5B7JRC4</accession>
<protein>
    <submittedName>
        <fullName evidence="1">Uncharacterized protein</fullName>
    </submittedName>
</protein>
<evidence type="ECO:0000313" key="1">
    <source>
        <dbReference type="EMBL" id="MPC97003.1"/>
    </source>
</evidence>
<name>A0A5B7JRC4_PORTR</name>